<accession>E4ZMG0</accession>
<protein>
    <submittedName>
        <fullName evidence="1">Predicted protein</fullName>
    </submittedName>
</protein>
<evidence type="ECO:0000313" key="1">
    <source>
        <dbReference type="EMBL" id="CBX92829.1"/>
    </source>
</evidence>
<sequence>MCYTFFCTAFQRSVVLDKRVPRLTFEGLGVWRIYYRFVDCLATIRDISRISRLTGLE</sequence>
<dbReference type="AlphaFoldDB" id="E4ZMG0"/>
<keyword evidence="2" id="KW-1185">Reference proteome</keyword>
<dbReference type="EMBL" id="FP929094">
    <property type="protein sequence ID" value="CBX92829.1"/>
    <property type="molecule type" value="Genomic_DNA"/>
</dbReference>
<dbReference type="InParanoid" id="E4ZMG0"/>
<gene>
    <name evidence="1" type="ORF">LEMA_P055350.1</name>
</gene>
<organism evidence="2">
    <name type="scientific">Leptosphaeria maculans (strain JN3 / isolate v23.1.3 / race Av1-4-5-6-7-8)</name>
    <name type="common">Blackleg fungus</name>
    <name type="synonym">Phoma lingam</name>
    <dbReference type="NCBI Taxonomy" id="985895"/>
    <lineage>
        <taxon>Eukaryota</taxon>
        <taxon>Fungi</taxon>
        <taxon>Dikarya</taxon>
        <taxon>Ascomycota</taxon>
        <taxon>Pezizomycotina</taxon>
        <taxon>Dothideomycetes</taxon>
        <taxon>Pleosporomycetidae</taxon>
        <taxon>Pleosporales</taxon>
        <taxon>Pleosporineae</taxon>
        <taxon>Leptosphaeriaceae</taxon>
        <taxon>Plenodomus</taxon>
        <taxon>Plenodomus lingam/Leptosphaeria maculans species complex</taxon>
    </lineage>
</organism>
<reference evidence="2" key="1">
    <citation type="journal article" date="2011" name="Nat. Commun.">
        <title>Effector diversification within compartments of the Leptosphaeria maculans genome affected by Repeat-Induced Point mutations.</title>
        <authorList>
            <person name="Rouxel T."/>
            <person name="Grandaubert J."/>
            <person name="Hane J.K."/>
            <person name="Hoede C."/>
            <person name="van de Wouw A.P."/>
            <person name="Couloux A."/>
            <person name="Dominguez V."/>
            <person name="Anthouard V."/>
            <person name="Bally P."/>
            <person name="Bourras S."/>
            <person name="Cozijnsen A.J."/>
            <person name="Ciuffetti L.M."/>
            <person name="Degrave A."/>
            <person name="Dilmaghani A."/>
            <person name="Duret L."/>
            <person name="Fudal I."/>
            <person name="Goodwin S.B."/>
            <person name="Gout L."/>
            <person name="Glaser N."/>
            <person name="Linglin J."/>
            <person name="Kema G.H.J."/>
            <person name="Lapalu N."/>
            <person name="Lawrence C.B."/>
            <person name="May K."/>
            <person name="Meyer M."/>
            <person name="Ollivier B."/>
            <person name="Poulain J."/>
            <person name="Schoch C.L."/>
            <person name="Simon A."/>
            <person name="Spatafora J.W."/>
            <person name="Stachowiak A."/>
            <person name="Turgeon B.G."/>
            <person name="Tyler B.M."/>
            <person name="Vincent D."/>
            <person name="Weissenbach J."/>
            <person name="Amselem J."/>
            <person name="Quesneville H."/>
            <person name="Oliver R.P."/>
            <person name="Wincker P."/>
            <person name="Balesdent M.-H."/>
            <person name="Howlett B.J."/>
        </authorList>
    </citation>
    <scope>NUCLEOTIDE SEQUENCE [LARGE SCALE GENOMIC DNA]</scope>
    <source>
        <strain evidence="2">JN3 / isolate v23.1.3 / race Av1-4-5-6-7-8</strain>
    </source>
</reference>
<dbReference type="Proteomes" id="UP000002668">
    <property type="component" value="Genome"/>
</dbReference>
<dbReference type="VEuPathDB" id="FungiDB:LEMA_P055350.1"/>
<name>E4ZMG0_LEPMJ</name>
<dbReference type="HOGENOM" id="CLU_2996888_0_0_1"/>
<evidence type="ECO:0000313" key="2">
    <source>
        <dbReference type="Proteomes" id="UP000002668"/>
    </source>
</evidence>
<proteinExistence type="predicted"/>